<organism evidence="2 3">
    <name type="scientific">Panicum miliaceum</name>
    <name type="common">Proso millet</name>
    <name type="synonym">Broomcorn millet</name>
    <dbReference type="NCBI Taxonomy" id="4540"/>
    <lineage>
        <taxon>Eukaryota</taxon>
        <taxon>Viridiplantae</taxon>
        <taxon>Streptophyta</taxon>
        <taxon>Embryophyta</taxon>
        <taxon>Tracheophyta</taxon>
        <taxon>Spermatophyta</taxon>
        <taxon>Magnoliopsida</taxon>
        <taxon>Liliopsida</taxon>
        <taxon>Poales</taxon>
        <taxon>Poaceae</taxon>
        <taxon>PACMAD clade</taxon>
        <taxon>Panicoideae</taxon>
        <taxon>Panicodae</taxon>
        <taxon>Paniceae</taxon>
        <taxon>Panicinae</taxon>
        <taxon>Panicum</taxon>
        <taxon>Panicum sect. Panicum</taxon>
    </lineage>
</organism>
<reference evidence="3" key="1">
    <citation type="journal article" date="2019" name="Nat. Commun.">
        <title>The genome of broomcorn millet.</title>
        <authorList>
            <person name="Zou C."/>
            <person name="Miki D."/>
            <person name="Li D."/>
            <person name="Tang Q."/>
            <person name="Xiao L."/>
            <person name="Rajput S."/>
            <person name="Deng P."/>
            <person name="Jia W."/>
            <person name="Huang R."/>
            <person name="Zhang M."/>
            <person name="Sun Y."/>
            <person name="Hu J."/>
            <person name="Fu X."/>
            <person name="Schnable P.S."/>
            <person name="Li F."/>
            <person name="Zhang H."/>
            <person name="Feng B."/>
            <person name="Zhu X."/>
            <person name="Liu R."/>
            <person name="Schnable J.C."/>
            <person name="Zhu J.-K."/>
            <person name="Zhang H."/>
        </authorList>
    </citation>
    <scope>NUCLEOTIDE SEQUENCE [LARGE SCALE GENOMIC DNA]</scope>
</reference>
<comment type="caution">
    <text evidence="2">The sequence shown here is derived from an EMBL/GenBank/DDBJ whole genome shotgun (WGS) entry which is preliminary data.</text>
</comment>
<feature type="region of interest" description="Disordered" evidence="1">
    <location>
        <begin position="1"/>
        <end position="49"/>
    </location>
</feature>
<feature type="compositionally biased region" description="Basic and acidic residues" evidence="1">
    <location>
        <begin position="75"/>
        <end position="85"/>
    </location>
</feature>
<keyword evidence="3" id="KW-1185">Reference proteome</keyword>
<name>A0A3L6TAR1_PANMI</name>
<dbReference type="OrthoDB" id="690141at2759"/>
<dbReference type="EMBL" id="PQIB02000002">
    <property type="protein sequence ID" value="RLN33916.1"/>
    <property type="molecule type" value="Genomic_DNA"/>
</dbReference>
<feature type="region of interest" description="Disordered" evidence="1">
    <location>
        <begin position="75"/>
        <end position="134"/>
    </location>
</feature>
<evidence type="ECO:0000256" key="1">
    <source>
        <dbReference type="SAM" id="MobiDB-lite"/>
    </source>
</evidence>
<dbReference type="AlphaFoldDB" id="A0A3L6TAR1"/>
<proteinExistence type="predicted"/>
<sequence>MADPPPPPGNGADVDGSAPPGRGTTDPPSEMVGGRFATVPPAAAGGECGSNANVSLGSRMTSAYLAALQAKRKKHLEEAGRDSDAQGHGGLRRNWKAPANRLPRPRRHRPRTAPTMMISSREPSRSRKSSRTPKFLMRVDRPRRRGRAPHCDFHPSHHLLAPLPLRNMPKGGNRRYNILELPKIQTFRLNLCIYESLLLQFPKGAEQCHREGKARPAAKKTVEKLVKKTKANVRCCPKEVLETNRSLTKPQREYVVRKGFESILSMQLDAVEAQSQLGWILDHIDVETMTLRDGRGKELKFTKEVLWYLNNLNHVACPPERFSTLRIKFWTKEKIQELSAADRIGAGKYGKLGFCSPSDTCYVAAGSGSSGGSFYVPRLSDPLAAKIRSLPVPDRRNFLDLFIEYDTDIQK</sequence>
<gene>
    <name evidence="2" type="ORF">C2845_PM03G25960</name>
</gene>
<evidence type="ECO:0000313" key="2">
    <source>
        <dbReference type="EMBL" id="RLN33916.1"/>
    </source>
</evidence>
<dbReference type="Proteomes" id="UP000275267">
    <property type="component" value="Unassembled WGS sequence"/>
</dbReference>
<accession>A0A3L6TAR1</accession>
<protein>
    <submittedName>
        <fullName evidence="2">Uncharacterized protein</fullName>
    </submittedName>
</protein>
<evidence type="ECO:0000313" key="3">
    <source>
        <dbReference type="Proteomes" id="UP000275267"/>
    </source>
</evidence>